<accession>A0A7C1TAA9</accession>
<dbReference type="GO" id="GO:0004825">
    <property type="term" value="F:methionine-tRNA ligase activity"/>
    <property type="evidence" value="ECO:0007669"/>
    <property type="project" value="UniProtKB-UniRule"/>
</dbReference>
<evidence type="ECO:0000256" key="9">
    <source>
        <dbReference type="HAMAP-Rule" id="MF_00098"/>
    </source>
</evidence>
<comment type="function">
    <text evidence="9">Is required not only for elongation of protein synthesis but also for the initiation of all mRNA translation through initiator tRNA(fMet) aminoacylation.</text>
</comment>
<dbReference type="InterPro" id="IPR033911">
    <property type="entry name" value="MetRS_core"/>
</dbReference>
<dbReference type="NCBIfam" id="NF001100">
    <property type="entry name" value="PRK00133.1"/>
    <property type="match status" value="1"/>
</dbReference>
<dbReference type="GO" id="GO:0046872">
    <property type="term" value="F:metal ion binding"/>
    <property type="evidence" value="ECO:0007669"/>
    <property type="project" value="UniProtKB-KW"/>
</dbReference>
<keyword evidence="9" id="KW-0479">Metal-binding</keyword>
<feature type="binding site" evidence="9">
    <location>
        <position position="147"/>
    </location>
    <ligand>
        <name>Zn(2+)</name>
        <dbReference type="ChEBI" id="CHEBI:29105"/>
    </ligand>
</feature>
<sequence length="562" mass="64482">MPDKEEKWLVLAAWPYVHGAPHLGNLIGSVLSADIAARFLRMRGAQVVFVSGSDMHGTPIEVEALKRGVKPEEFAEKNHEYIKALFEKWEISFDNYSKTESATHKRFVREFYAKVYENGFVFEDTVQLYYCEKDGMFLPDRFIVGTCPYCGYEKAYGDQCENCGRLLEPTLLVNPRCAICGSSPVLKTTKHWFLDLPKLQGELERYIESNKQLPPNARNMSLQILRDGLKPRALTRDNKWGIPAPFPGAEGKTIYVWMEAVLGYISATIEYFEKRGEPDRWKDFWLDPRTKSVYFIGKDNIPFHTLILPALLLASGGGYVLPWTVASTEYLLFRGLKFSKSKRIGIWADEALETFPVDYWRFALVALRPEIRDTNFTWEEFQRVINSDLNDNIGNFIHRVLVLTHKKFGGGVPEPRSSRGKQFREEIRRRYEQVTQSMESFRFKEALQEILMLSSSGNSLLNSERPWELPADEASGVIYVALHAVKALAIMLYPIVPGSSQRVWELLGYQDKVSEHCWEEALSPVPPGQKLPEPKPLFSKISDEDIKRAIEKIEELRSARES</sequence>
<keyword evidence="9" id="KW-0862">Zinc</keyword>
<dbReference type="GO" id="GO:0005524">
    <property type="term" value="F:ATP binding"/>
    <property type="evidence" value="ECO:0007669"/>
    <property type="project" value="UniProtKB-UniRule"/>
</dbReference>
<dbReference type="InterPro" id="IPR023458">
    <property type="entry name" value="Met-tRNA_ligase_1"/>
</dbReference>
<keyword evidence="3 9" id="KW-0436">Ligase</keyword>
<feature type="binding site" evidence="9">
    <location>
        <position position="160"/>
    </location>
    <ligand>
        <name>Zn(2+)</name>
        <dbReference type="ChEBI" id="CHEBI:29105"/>
    </ligand>
</feature>
<dbReference type="Gene3D" id="3.40.50.620">
    <property type="entry name" value="HUPs"/>
    <property type="match status" value="1"/>
</dbReference>
<evidence type="ECO:0000256" key="1">
    <source>
        <dbReference type="ARBA" id="ARBA00004496"/>
    </source>
</evidence>
<dbReference type="EC" id="6.1.1.10" evidence="9"/>
<dbReference type="InterPro" id="IPR029038">
    <property type="entry name" value="MetRS_Zn"/>
</dbReference>
<dbReference type="InterPro" id="IPR015413">
    <property type="entry name" value="Methionyl/Leucyl_tRNA_Synth"/>
</dbReference>
<keyword evidence="6 9" id="KW-0648">Protein biosynthesis</keyword>
<comment type="cofactor">
    <cofactor evidence="9">
        <name>Zn(2+)</name>
        <dbReference type="ChEBI" id="CHEBI:29105"/>
    </cofactor>
    <text evidence="9">Binds 1 zinc ion per subunit.</text>
</comment>
<dbReference type="Gene3D" id="1.10.730.10">
    <property type="entry name" value="Isoleucyl-tRNA Synthetase, Domain 1"/>
    <property type="match status" value="1"/>
</dbReference>
<dbReference type="EMBL" id="DRZM01000082">
    <property type="protein sequence ID" value="HHP04581.1"/>
    <property type="molecule type" value="Genomic_DNA"/>
</dbReference>
<comment type="caution">
    <text evidence="12">The sequence shown here is derived from an EMBL/GenBank/DDBJ whole genome shotgun (WGS) entry which is preliminary data.</text>
</comment>
<evidence type="ECO:0000259" key="11">
    <source>
        <dbReference type="Pfam" id="PF19303"/>
    </source>
</evidence>
<evidence type="ECO:0000313" key="13">
    <source>
        <dbReference type="EMBL" id="HHP04581.1"/>
    </source>
</evidence>
<evidence type="ECO:0000256" key="6">
    <source>
        <dbReference type="ARBA" id="ARBA00022917"/>
    </source>
</evidence>
<feature type="binding site" evidence="9">
    <location>
        <position position="163"/>
    </location>
    <ligand>
        <name>Zn(2+)</name>
        <dbReference type="ChEBI" id="CHEBI:29105"/>
    </ligand>
</feature>
<reference evidence="12" key="1">
    <citation type="journal article" date="2020" name="mSystems">
        <title>Genome- and Community-Level Interaction Insights into Carbon Utilization and Element Cycling Functions of Hydrothermarchaeota in Hydrothermal Sediment.</title>
        <authorList>
            <person name="Zhou Z."/>
            <person name="Liu Y."/>
            <person name="Xu W."/>
            <person name="Pan J."/>
            <person name="Luo Z.H."/>
            <person name="Li M."/>
        </authorList>
    </citation>
    <scope>NUCLEOTIDE SEQUENCE [LARGE SCALE GENOMIC DNA]</scope>
    <source>
        <strain evidence="13">SpSt-1125</strain>
        <strain evidence="12">SpSt-25</strain>
    </source>
</reference>
<evidence type="ECO:0000256" key="7">
    <source>
        <dbReference type="ARBA" id="ARBA00023146"/>
    </source>
</evidence>
<evidence type="ECO:0000259" key="10">
    <source>
        <dbReference type="Pfam" id="PF09334"/>
    </source>
</evidence>
<protein>
    <recommendedName>
        <fullName evidence="9">Methionine--tRNA ligase</fullName>
        <ecNumber evidence="9">6.1.1.10</ecNumber>
    </recommendedName>
    <alternativeName>
        <fullName evidence="9">Methionyl-tRNA synthetase</fullName>
        <shortName evidence="9">MetRS</shortName>
    </alternativeName>
</protein>
<dbReference type="GO" id="GO:0017101">
    <property type="term" value="C:aminoacyl-tRNA synthetase multienzyme complex"/>
    <property type="evidence" value="ECO:0007669"/>
    <property type="project" value="TreeGrafter"/>
</dbReference>
<dbReference type="CDD" id="cd07957">
    <property type="entry name" value="Anticodon_Ia_Met"/>
    <property type="match status" value="1"/>
</dbReference>
<feature type="domain" description="Methionyl/Leucyl tRNA synthetase" evidence="10">
    <location>
        <begin position="9"/>
        <end position="401"/>
    </location>
</feature>
<dbReference type="FunFam" id="2.20.28.20:FF:000001">
    <property type="entry name" value="Methionine--tRNA ligase"/>
    <property type="match status" value="1"/>
</dbReference>
<keyword evidence="7 9" id="KW-0030">Aminoacyl-tRNA synthetase</keyword>
<dbReference type="AlphaFoldDB" id="A0A7C1TAA9"/>
<dbReference type="PANTHER" id="PTHR45765:SF1">
    <property type="entry name" value="METHIONINE--TRNA LIGASE, CYTOPLASMIC"/>
    <property type="match status" value="1"/>
</dbReference>
<feature type="binding site" evidence="9">
    <location>
        <position position="150"/>
    </location>
    <ligand>
        <name>Zn(2+)</name>
        <dbReference type="ChEBI" id="CHEBI:29105"/>
    </ligand>
</feature>
<dbReference type="InterPro" id="IPR041872">
    <property type="entry name" value="Anticodon_Met"/>
</dbReference>
<dbReference type="Pfam" id="PF19303">
    <property type="entry name" value="Anticodon_3"/>
    <property type="match status" value="1"/>
</dbReference>
<feature type="domain" description="Methionyl-tRNA synthetase anticodon-binding" evidence="11">
    <location>
        <begin position="418"/>
        <end position="551"/>
    </location>
</feature>
<organism evidence="12">
    <name type="scientific">Thermofilum pendens</name>
    <dbReference type="NCBI Taxonomy" id="2269"/>
    <lineage>
        <taxon>Archaea</taxon>
        <taxon>Thermoproteota</taxon>
        <taxon>Thermoprotei</taxon>
        <taxon>Thermofilales</taxon>
        <taxon>Thermofilaceae</taxon>
        <taxon>Thermofilum</taxon>
    </lineage>
</organism>
<evidence type="ECO:0000256" key="2">
    <source>
        <dbReference type="ARBA" id="ARBA00022490"/>
    </source>
</evidence>
<dbReference type="PRINTS" id="PR01041">
    <property type="entry name" value="TRNASYNTHMET"/>
</dbReference>
<dbReference type="InterPro" id="IPR009080">
    <property type="entry name" value="tRNAsynth_Ia_anticodon-bd"/>
</dbReference>
<dbReference type="GO" id="GO:0005829">
    <property type="term" value="C:cytosol"/>
    <property type="evidence" value="ECO:0007669"/>
    <property type="project" value="TreeGrafter"/>
</dbReference>
<feature type="binding site" evidence="9">
    <location>
        <position position="340"/>
    </location>
    <ligand>
        <name>ATP</name>
        <dbReference type="ChEBI" id="CHEBI:30616"/>
    </ligand>
</feature>
<feature type="short sequence motif" description="'KMSKS' region" evidence="9">
    <location>
        <begin position="337"/>
        <end position="341"/>
    </location>
</feature>
<dbReference type="SUPFAM" id="SSF47323">
    <property type="entry name" value="Anticodon-binding domain of a subclass of class I aminoacyl-tRNA synthetases"/>
    <property type="match status" value="1"/>
</dbReference>
<dbReference type="SUPFAM" id="SSF57770">
    <property type="entry name" value="Methionyl-tRNA synthetase (MetRS), Zn-domain"/>
    <property type="match status" value="1"/>
</dbReference>
<keyword evidence="4 9" id="KW-0547">Nucleotide-binding</keyword>
<evidence type="ECO:0000256" key="5">
    <source>
        <dbReference type="ARBA" id="ARBA00022840"/>
    </source>
</evidence>
<dbReference type="InterPro" id="IPR014729">
    <property type="entry name" value="Rossmann-like_a/b/a_fold"/>
</dbReference>
<comment type="subcellular location">
    <subcellularLocation>
        <location evidence="1 9">Cytoplasm</location>
    </subcellularLocation>
</comment>
<evidence type="ECO:0000256" key="8">
    <source>
        <dbReference type="ARBA" id="ARBA00047364"/>
    </source>
</evidence>
<name>A0A7C1TAA9_THEPE</name>
<comment type="similarity">
    <text evidence="9">Belongs to the class-I aminoacyl-tRNA synthetase family. MetG type 1 subfamily.</text>
</comment>
<dbReference type="HAMAP" id="MF_00098">
    <property type="entry name" value="Met_tRNA_synth_type1"/>
    <property type="match status" value="1"/>
</dbReference>
<evidence type="ECO:0000256" key="3">
    <source>
        <dbReference type="ARBA" id="ARBA00022598"/>
    </source>
</evidence>
<keyword evidence="2 9" id="KW-0963">Cytoplasm</keyword>
<feature type="short sequence motif" description="'HIGH' region" evidence="9">
    <location>
        <begin position="15"/>
        <end position="25"/>
    </location>
</feature>
<dbReference type="Pfam" id="PF09334">
    <property type="entry name" value="tRNA-synt_1g"/>
    <property type="match status" value="1"/>
</dbReference>
<keyword evidence="5 9" id="KW-0067">ATP-binding</keyword>
<dbReference type="CDD" id="cd00814">
    <property type="entry name" value="MetRS_core"/>
    <property type="match status" value="1"/>
</dbReference>
<dbReference type="EMBL" id="DSKP01000067">
    <property type="protein sequence ID" value="HEB48522.1"/>
    <property type="molecule type" value="Genomic_DNA"/>
</dbReference>
<comment type="catalytic activity">
    <reaction evidence="8 9">
        <text>tRNA(Met) + L-methionine + ATP = L-methionyl-tRNA(Met) + AMP + diphosphate</text>
        <dbReference type="Rhea" id="RHEA:13481"/>
        <dbReference type="Rhea" id="RHEA-COMP:9667"/>
        <dbReference type="Rhea" id="RHEA-COMP:9698"/>
        <dbReference type="ChEBI" id="CHEBI:30616"/>
        <dbReference type="ChEBI" id="CHEBI:33019"/>
        <dbReference type="ChEBI" id="CHEBI:57844"/>
        <dbReference type="ChEBI" id="CHEBI:78442"/>
        <dbReference type="ChEBI" id="CHEBI:78530"/>
        <dbReference type="ChEBI" id="CHEBI:456215"/>
        <dbReference type="EC" id="6.1.1.10"/>
    </reaction>
</comment>
<dbReference type="SUPFAM" id="SSF52374">
    <property type="entry name" value="Nucleotidylyl transferase"/>
    <property type="match status" value="1"/>
</dbReference>
<dbReference type="NCBIfam" id="TIGR00398">
    <property type="entry name" value="metG"/>
    <property type="match status" value="1"/>
</dbReference>
<proteinExistence type="inferred from homology"/>
<evidence type="ECO:0000313" key="12">
    <source>
        <dbReference type="EMBL" id="HEB48522.1"/>
    </source>
</evidence>
<dbReference type="Gene3D" id="2.20.28.20">
    <property type="entry name" value="Methionyl-tRNA synthetase, Zn-domain"/>
    <property type="match status" value="1"/>
</dbReference>
<gene>
    <name evidence="9" type="primary">metG</name>
    <name evidence="13" type="ORF">ENM88_02355</name>
    <name evidence="12" type="ORF">ENP77_01850</name>
</gene>
<dbReference type="PANTHER" id="PTHR45765">
    <property type="entry name" value="METHIONINE--TRNA LIGASE"/>
    <property type="match status" value="1"/>
</dbReference>
<evidence type="ECO:0000256" key="4">
    <source>
        <dbReference type="ARBA" id="ARBA00022741"/>
    </source>
</evidence>
<dbReference type="InterPro" id="IPR014758">
    <property type="entry name" value="Met-tRNA_synth"/>
</dbReference>
<dbReference type="GO" id="GO:0006431">
    <property type="term" value="P:methionyl-tRNA aminoacylation"/>
    <property type="evidence" value="ECO:0007669"/>
    <property type="project" value="UniProtKB-UniRule"/>
</dbReference>